<dbReference type="EMBL" id="BNBC01000015">
    <property type="protein sequence ID" value="GHE77008.1"/>
    <property type="molecule type" value="Genomic_DNA"/>
</dbReference>
<sequence length="59" mass="6577">MTFCVRSVTGRLLRSFHSDAQPLRSLLERPADQRKLLSSVIATQDAIIDHFGIKAPSPK</sequence>
<dbReference type="AlphaFoldDB" id="A0A918ZY38"/>
<accession>A0A918ZY38</accession>
<comment type="caution">
    <text evidence="1">The sequence shown here is derived from an EMBL/GenBank/DDBJ whole genome shotgun (WGS) entry which is preliminary data.</text>
</comment>
<evidence type="ECO:0000313" key="1">
    <source>
        <dbReference type="EMBL" id="GHE77008.1"/>
    </source>
</evidence>
<gene>
    <name evidence="1" type="ORF">GCM10014715_35050</name>
</gene>
<reference evidence="1" key="1">
    <citation type="journal article" date="2014" name="Int. J. Syst. Evol. Microbiol.">
        <title>Complete genome sequence of Corynebacterium casei LMG S-19264T (=DSM 44701T), isolated from a smear-ripened cheese.</title>
        <authorList>
            <consortium name="US DOE Joint Genome Institute (JGI-PGF)"/>
            <person name="Walter F."/>
            <person name="Albersmeier A."/>
            <person name="Kalinowski J."/>
            <person name="Ruckert C."/>
        </authorList>
    </citation>
    <scope>NUCLEOTIDE SEQUENCE</scope>
    <source>
        <strain evidence="1">JCM 3302</strain>
    </source>
</reference>
<proteinExistence type="predicted"/>
<organism evidence="1 2">
    <name type="scientific">Streptomyces spiralis</name>
    <dbReference type="NCBI Taxonomy" id="66376"/>
    <lineage>
        <taxon>Bacteria</taxon>
        <taxon>Bacillati</taxon>
        <taxon>Actinomycetota</taxon>
        <taxon>Actinomycetes</taxon>
        <taxon>Kitasatosporales</taxon>
        <taxon>Streptomycetaceae</taxon>
        <taxon>Streptomyces</taxon>
    </lineage>
</organism>
<protein>
    <submittedName>
        <fullName evidence="1">Uncharacterized protein</fullName>
    </submittedName>
</protein>
<name>A0A918ZY38_9ACTN</name>
<keyword evidence="2" id="KW-1185">Reference proteome</keyword>
<evidence type="ECO:0000313" key="2">
    <source>
        <dbReference type="Proteomes" id="UP000641386"/>
    </source>
</evidence>
<reference evidence="1" key="2">
    <citation type="submission" date="2020-09" db="EMBL/GenBank/DDBJ databases">
        <authorList>
            <person name="Sun Q."/>
            <person name="Ohkuma M."/>
        </authorList>
    </citation>
    <scope>NUCLEOTIDE SEQUENCE</scope>
    <source>
        <strain evidence="1">JCM 3302</strain>
    </source>
</reference>
<dbReference type="Proteomes" id="UP000641386">
    <property type="component" value="Unassembled WGS sequence"/>
</dbReference>